<dbReference type="OrthoDB" id="2139604at2759"/>
<accession>A0A1Y1VJJ4</accession>
<dbReference type="AlphaFoldDB" id="A0A1Y1VJJ4"/>
<sequence length="463" mass="54843">MTKCFIYVLLLLIYTISCYANDILKEHVVIKENNIKSKFTNIKKAGRDYHEIENKDEKRSYSNYYHNLIFYDDNIEFISSSWNIYAKTRGTKIYTINRNRNSNICNKMRKYYDIPLIIKFAENGLVSFQYKYYLDIEKLDSFLAFINYIHPHFSISVAYLSKKYEYNEIELMEHTITTFKHQETDWKKIKYILKMPQYKHSYKFLLIRNNGPPNTLYIGSSMFLSDDFVFYSDEGGVNTDYIYLTGTDLTNINRNGFFSITSLTSILNFSLVFNEDIEKPISNLDNFDGLSFFLIKSSPAYVNIEFTINTSNGEYSTTHTIAIDKSVVSIMFDFRNFHGYNFLTENTDSISFSFESSDLNCIFRIRQIIGHIKYPEERHFDYVFNRYENKTYEPSYFEVEDTEKYVKNQCLIVTGRDLLENKRNLKKSIIFAGICGALIIFINVIFLFKFKVFQDEPKNHPNY</sequence>
<feature type="chain" id="PRO_5012417728" evidence="2">
    <location>
        <begin position="21"/>
        <end position="463"/>
    </location>
</feature>
<reference evidence="3 4" key="2">
    <citation type="submission" date="2016-08" db="EMBL/GenBank/DDBJ databases">
        <title>Pervasive Adenine N6-methylation of Active Genes in Fungi.</title>
        <authorList>
            <consortium name="DOE Joint Genome Institute"/>
            <person name="Mondo S.J."/>
            <person name="Dannebaum R.O."/>
            <person name="Kuo R.C."/>
            <person name="Labutti K."/>
            <person name="Haridas S."/>
            <person name="Kuo A."/>
            <person name="Salamov A."/>
            <person name="Ahrendt S.R."/>
            <person name="Lipzen A."/>
            <person name="Sullivan W."/>
            <person name="Andreopoulos W.B."/>
            <person name="Clum A."/>
            <person name="Lindquist E."/>
            <person name="Daum C."/>
            <person name="Ramamoorthy G.K."/>
            <person name="Gryganskyi A."/>
            <person name="Culley D."/>
            <person name="Magnuson J.K."/>
            <person name="James T.Y."/>
            <person name="O'Malley M.A."/>
            <person name="Stajich J.E."/>
            <person name="Spatafora J.W."/>
            <person name="Visel A."/>
            <person name="Grigoriev I.V."/>
        </authorList>
    </citation>
    <scope>NUCLEOTIDE SEQUENCE [LARGE SCALE GENOMIC DNA]</scope>
    <source>
        <strain evidence="4">finn</strain>
    </source>
</reference>
<name>A0A1Y1VJJ4_9FUNG</name>
<dbReference type="EMBL" id="MCFH01000005">
    <property type="protein sequence ID" value="ORX57873.1"/>
    <property type="molecule type" value="Genomic_DNA"/>
</dbReference>
<keyword evidence="4" id="KW-1185">Reference proteome</keyword>
<feature type="transmembrane region" description="Helical" evidence="1">
    <location>
        <begin position="429"/>
        <end position="448"/>
    </location>
</feature>
<evidence type="ECO:0000256" key="1">
    <source>
        <dbReference type="SAM" id="Phobius"/>
    </source>
</evidence>
<comment type="caution">
    <text evidence="3">The sequence shown here is derived from an EMBL/GenBank/DDBJ whole genome shotgun (WGS) entry which is preliminary data.</text>
</comment>
<evidence type="ECO:0000313" key="4">
    <source>
        <dbReference type="Proteomes" id="UP000193719"/>
    </source>
</evidence>
<protein>
    <submittedName>
        <fullName evidence="3">Uncharacterized protein</fullName>
    </submittedName>
</protein>
<reference evidence="3 4" key="1">
    <citation type="submission" date="2016-08" db="EMBL/GenBank/DDBJ databases">
        <title>Genomes of anaerobic fungi encode conserved fungal cellulosomes for biomass hydrolysis.</title>
        <authorList>
            <consortium name="DOE Joint Genome Institute"/>
            <person name="Haitjema C.H."/>
            <person name="Gilmore S.P."/>
            <person name="Henske J.K."/>
            <person name="Solomon K.V."/>
            <person name="De Groot R."/>
            <person name="Kuo A."/>
            <person name="Mondo S.J."/>
            <person name="Salamov A.A."/>
            <person name="Labutti K."/>
            <person name="Zhao Z."/>
            <person name="Chiniquy J."/>
            <person name="Barry K."/>
            <person name="Brewer H.M."/>
            <person name="Purvine S.O."/>
            <person name="Wright A.T."/>
            <person name="Boxma B."/>
            <person name="Van Alen T."/>
            <person name="Hackstein J.H."/>
            <person name="Baker S.E."/>
            <person name="Grigoriev I.V."/>
            <person name="O'Malley M.A."/>
        </authorList>
    </citation>
    <scope>NUCLEOTIDE SEQUENCE [LARGE SCALE GENOMIC DNA]</scope>
    <source>
        <strain evidence="4">finn</strain>
    </source>
</reference>
<keyword evidence="1" id="KW-1133">Transmembrane helix</keyword>
<gene>
    <name evidence="3" type="ORF">BCR36DRAFT_409332</name>
</gene>
<organism evidence="3 4">
    <name type="scientific">Piromyces finnis</name>
    <dbReference type="NCBI Taxonomy" id="1754191"/>
    <lineage>
        <taxon>Eukaryota</taxon>
        <taxon>Fungi</taxon>
        <taxon>Fungi incertae sedis</taxon>
        <taxon>Chytridiomycota</taxon>
        <taxon>Chytridiomycota incertae sedis</taxon>
        <taxon>Neocallimastigomycetes</taxon>
        <taxon>Neocallimastigales</taxon>
        <taxon>Neocallimastigaceae</taxon>
        <taxon>Piromyces</taxon>
    </lineage>
</organism>
<dbReference type="Proteomes" id="UP000193719">
    <property type="component" value="Unassembled WGS sequence"/>
</dbReference>
<keyword evidence="2" id="KW-0732">Signal</keyword>
<evidence type="ECO:0000256" key="2">
    <source>
        <dbReference type="SAM" id="SignalP"/>
    </source>
</evidence>
<keyword evidence="1" id="KW-0812">Transmembrane</keyword>
<evidence type="ECO:0000313" key="3">
    <source>
        <dbReference type="EMBL" id="ORX57873.1"/>
    </source>
</evidence>
<proteinExistence type="predicted"/>
<keyword evidence="1" id="KW-0472">Membrane</keyword>
<feature type="signal peptide" evidence="2">
    <location>
        <begin position="1"/>
        <end position="20"/>
    </location>
</feature>